<evidence type="ECO:0000313" key="2">
    <source>
        <dbReference type="EMBL" id="KAG1777154.1"/>
    </source>
</evidence>
<protein>
    <recommendedName>
        <fullName evidence="4">Myb/SANT-like domain-containing protein</fullName>
    </recommendedName>
</protein>
<feature type="region of interest" description="Disordered" evidence="1">
    <location>
        <begin position="266"/>
        <end position="337"/>
    </location>
</feature>
<dbReference type="EMBL" id="JABBWD010000022">
    <property type="protein sequence ID" value="KAG1777154.1"/>
    <property type="molecule type" value="Genomic_DNA"/>
</dbReference>
<organism evidence="2 3">
    <name type="scientific">Suillus placidus</name>
    <dbReference type="NCBI Taxonomy" id="48579"/>
    <lineage>
        <taxon>Eukaryota</taxon>
        <taxon>Fungi</taxon>
        <taxon>Dikarya</taxon>
        <taxon>Basidiomycota</taxon>
        <taxon>Agaricomycotina</taxon>
        <taxon>Agaricomycetes</taxon>
        <taxon>Agaricomycetidae</taxon>
        <taxon>Boletales</taxon>
        <taxon>Suillineae</taxon>
        <taxon>Suillaceae</taxon>
        <taxon>Suillus</taxon>
    </lineage>
</organism>
<name>A0A9P6ZUP1_9AGAM</name>
<dbReference type="AlphaFoldDB" id="A0A9P6ZUP1"/>
<feature type="region of interest" description="Disordered" evidence="1">
    <location>
        <begin position="1"/>
        <end position="34"/>
    </location>
</feature>
<comment type="caution">
    <text evidence="2">The sequence shown here is derived from an EMBL/GenBank/DDBJ whole genome shotgun (WGS) entry which is preliminary data.</text>
</comment>
<evidence type="ECO:0000313" key="3">
    <source>
        <dbReference type="Proteomes" id="UP000714275"/>
    </source>
</evidence>
<feature type="region of interest" description="Disordered" evidence="1">
    <location>
        <begin position="231"/>
        <end position="251"/>
    </location>
</feature>
<evidence type="ECO:0000256" key="1">
    <source>
        <dbReference type="SAM" id="MobiDB-lite"/>
    </source>
</evidence>
<evidence type="ECO:0008006" key="4">
    <source>
        <dbReference type="Google" id="ProtNLM"/>
    </source>
</evidence>
<proteinExistence type="predicted"/>
<feature type="compositionally biased region" description="Low complexity" evidence="1">
    <location>
        <begin position="25"/>
        <end position="34"/>
    </location>
</feature>
<sequence length="438" mass="46782">MYSDTGSAGSGRSLQSQGSTDIPETTQSSNTNTSNHWQEYEETALLDHLTDHISAAGDSLTFPKHIWKSAVETRAYTGTSSQHRVRSSYVARAARSSIHPFHVLAGPLSRFLFFSASEYVNSCPIPSGSKACSNKPPASCQNKWAALKSAYHQVQFIKSTSGLTWSDADGVGVSPESKDVWNELVRSCPGAKPFGNKGFVHFTAIDQMMNSGKGKNKAKGVFVLRRKMVPTSSSTMLPPPIPSSSHATLPETQNPLNISLATSAEPLAASSPSNSPPAPSPTSPCSFITSTNPSAMTSASHSGNKHKYSALGAGASDTSQKKPRTPSASVQAQQEGSAAMTKLVDVIGDLSKKFAETTHMAPFPHSSPNSNPASHLAQAIDIIHHDPGLSAEDILDMVEPFSQAENEASAVAYVALSDTQLRSMWVWRRLKELRAKSK</sequence>
<feature type="compositionally biased region" description="Polar residues" evidence="1">
    <location>
        <begin position="1"/>
        <end position="24"/>
    </location>
</feature>
<keyword evidence="3" id="KW-1185">Reference proteome</keyword>
<gene>
    <name evidence="2" type="ORF">EV702DRAFT_1197470</name>
</gene>
<dbReference type="OrthoDB" id="2671340at2759"/>
<dbReference type="Proteomes" id="UP000714275">
    <property type="component" value="Unassembled WGS sequence"/>
</dbReference>
<reference evidence="2" key="1">
    <citation type="journal article" date="2020" name="New Phytol.">
        <title>Comparative genomics reveals dynamic genome evolution in host specialist ectomycorrhizal fungi.</title>
        <authorList>
            <person name="Lofgren L.A."/>
            <person name="Nguyen N.H."/>
            <person name="Vilgalys R."/>
            <person name="Ruytinx J."/>
            <person name="Liao H.L."/>
            <person name="Branco S."/>
            <person name="Kuo A."/>
            <person name="LaButti K."/>
            <person name="Lipzen A."/>
            <person name="Andreopoulos W."/>
            <person name="Pangilinan J."/>
            <person name="Riley R."/>
            <person name="Hundley H."/>
            <person name="Na H."/>
            <person name="Barry K."/>
            <person name="Grigoriev I.V."/>
            <person name="Stajich J.E."/>
            <person name="Kennedy P.G."/>
        </authorList>
    </citation>
    <scope>NUCLEOTIDE SEQUENCE</scope>
    <source>
        <strain evidence="2">DOB743</strain>
    </source>
</reference>
<feature type="compositionally biased region" description="Polar residues" evidence="1">
    <location>
        <begin position="326"/>
        <end position="336"/>
    </location>
</feature>
<feature type="compositionally biased region" description="Polar residues" evidence="1">
    <location>
        <begin position="287"/>
        <end position="302"/>
    </location>
</feature>
<accession>A0A9P6ZUP1</accession>